<feature type="transmembrane region" description="Helical" evidence="1">
    <location>
        <begin position="12"/>
        <end position="32"/>
    </location>
</feature>
<keyword evidence="1" id="KW-0812">Transmembrane</keyword>
<dbReference type="AlphaFoldDB" id="A0A6A5KIR1"/>
<accession>A0A6A5KIR1</accession>
<gene>
    <name evidence="2" type="ORF">BDW02DRAFT_258361</name>
</gene>
<evidence type="ECO:0000313" key="2">
    <source>
        <dbReference type="EMBL" id="KAF1835990.1"/>
    </source>
</evidence>
<organism evidence="2 3">
    <name type="scientific">Decorospora gaudefroyi</name>
    <dbReference type="NCBI Taxonomy" id="184978"/>
    <lineage>
        <taxon>Eukaryota</taxon>
        <taxon>Fungi</taxon>
        <taxon>Dikarya</taxon>
        <taxon>Ascomycota</taxon>
        <taxon>Pezizomycotina</taxon>
        <taxon>Dothideomycetes</taxon>
        <taxon>Pleosporomycetidae</taxon>
        <taxon>Pleosporales</taxon>
        <taxon>Pleosporineae</taxon>
        <taxon>Pleosporaceae</taxon>
        <taxon>Decorospora</taxon>
    </lineage>
</organism>
<keyword evidence="1" id="KW-0472">Membrane</keyword>
<keyword evidence="3" id="KW-1185">Reference proteome</keyword>
<evidence type="ECO:0000256" key="1">
    <source>
        <dbReference type="SAM" id="Phobius"/>
    </source>
</evidence>
<dbReference type="EMBL" id="ML975279">
    <property type="protein sequence ID" value="KAF1835990.1"/>
    <property type="molecule type" value="Genomic_DNA"/>
</dbReference>
<proteinExistence type="predicted"/>
<protein>
    <submittedName>
        <fullName evidence="2">Uncharacterized protein</fullName>
    </submittedName>
</protein>
<sequence>MLFRLYWHLYPSFALPFCIYILLLHIIFLPFVTNRKRSWIFQGVVSNLELWRTADGRHCGAPCAH</sequence>
<name>A0A6A5KIR1_9PLEO</name>
<dbReference type="Proteomes" id="UP000800040">
    <property type="component" value="Unassembled WGS sequence"/>
</dbReference>
<evidence type="ECO:0000313" key="3">
    <source>
        <dbReference type="Proteomes" id="UP000800040"/>
    </source>
</evidence>
<keyword evidence="1" id="KW-1133">Transmembrane helix</keyword>
<reference evidence="2" key="1">
    <citation type="submission" date="2020-01" db="EMBL/GenBank/DDBJ databases">
        <authorList>
            <consortium name="DOE Joint Genome Institute"/>
            <person name="Haridas S."/>
            <person name="Albert R."/>
            <person name="Binder M."/>
            <person name="Bloem J."/>
            <person name="Labutti K."/>
            <person name="Salamov A."/>
            <person name="Andreopoulos B."/>
            <person name="Baker S.E."/>
            <person name="Barry K."/>
            <person name="Bills G."/>
            <person name="Bluhm B.H."/>
            <person name="Cannon C."/>
            <person name="Castanera R."/>
            <person name="Culley D.E."/>
            <person name="Daum C."/>
            <person name="Ezra D."/>
            <person name="Gonzalez J.B."/>
            <person name="Henrissat B."/>
            <person name="Kuo A."/>
            <person name="Liang C."/>
            <person name="Lipzen A."/>
            <person name="Lutzoni F."/>
            <person name="Magnuson J."/>
            <person name="Mondo S."/>
            <person name="Nolan M."/>
            <person name="Ohm R."/>
            <person name="Pangilinan J."/>
            <person name="Park H.-J."/>
            <person name="Ramirez L."/>
            <person name="Alfaro M."/>
            <person name="Sun H."/>
            <person name="Tritt A."/>
            <person name="Yoshinaga Y."/>
            <person name="Zwiers L.-H."/>
            <person name="Turgeon B.G."/>
            <person name="Goodwin S.B."/>
            <person name="Spatafora J.W."/>
            <person name="Crous P.W."/>
            <person name="Grigoriev I.V."/>
        </authorList>
    </citation>
    <scope>NUCLEOTIDE SEQUENCE</scope>
    <source>
        <strain evidence="2">P77</strain>
    </source>
</reference>